<dbReference type="OrthoDB" id="8757337at2"/>
<dbReference type="RefSeq" id="WP_146682969.1">
    <property type="nucleotide sequence ID" value="NZ_CP019646.1"/>
</dbReference>
<gene>
    <name evidence="1" type="ORF">SMSP2_01088</name>
    <name evidence="2" type="ORF">SMSP2_01307</name>
</gene>
<organism evidence="2 3">
    <name type="scientific">Limihaloglobus sulfuriphilus</name>
    <dbReference type="NCBI Taxonomy" id="1851148"/>
    <lineage>
        <taxon>Bacteria</taxon>
        <taxon>Pseudomonadati</taxon>
        <taxon>Planctomycetota</taxon>
        <taxon>Phycisphaerae</taxon>
        <taxon>Sedimentisphaerales</taxon>
        <taxon>Sedimentisphaeraceae</taxon>
        <taxon>Limihaloglobus</taxon>
    </lineage>
</organism>
<dbReference type="Proteomes" id="UP000188181">
    <property type="component" value="Chromosome"/>
</dbReference>
<evidence type="ECO:0008006" key="4">
    <source>
        <dbReference type="Google" id="ProtNLM"/>
    </source>
</evidence>
<dbReference type="STRING" id="1851148.SMSP2_01088"/>
<sequence length="111" mass="12478">MSIEKQSDLEQRRFWEMVIETWRSSGLPVRQFCKQEGLSEPTFYSWRKKLSPDKPTKVPEKSGFVEVTLPAGNPTPLELILSSGSVLRISPSTESELLARVVGVLREAGLC</sequence>
<evidence type="ECO:0000313" key="2">
    <source>
        <dbReference type="EMBL" id="AQQ70943.1"/>
    </source>
</evidence>
<evidence type="ECO:0000313" key="1">
    <source>
        <dbReference type="EMBL" id="AQQ70727.1"/>
    </source>
</evidence>
<dbReference type="EMBL" id="CP019646">
    <property type="protein sequence ID" value="AQQ70943.1"/>
    <property type="molecule type" value="Genomic_DNA"/>
</dbReference>
<name>A0A1Q2ME09_9BACT</name>
<dbReference type="AlphaFoldDB" id="A0A1Q2ME09"/>
<dbReference type="KEGG" id="pbas:SMSP2_01088"/>
<proteinExistence type="predicted"/>
<protein>
    <recommendedName>
        <fullName evidence="4">Transposase</fullName>
    </recommendedName>
</protein>
<dbReference type="KEGG" id="pbas:SMSP2_01307"/>
<dbReference type="NCBIfam" id="NF047593">
    <property type="entry name" value="IS66_ISAeme5_TnpA"/>
    <property type="match status" value="1"/>
</dbReference>
<evidence type="ECO:0000313" key="3">
    <source>
        <dbReference type="Proteomes" id="UP000188181"/>
    </source>
</evidence>
<dbReference type="EMBL" id="CP019646">
    <property type="protein sequence ID" value="AQQ70727.1"/>
    <property type="molecule type" value="Genomic_DNA"/>
</dbReference>
<reference evidence="3" key="2">
    <citation type="submission" date="2017-02" db="EMBL/GenBank/DDBJ databases">
        <title>Comparative genomics and description of representatives of a novel lineage of planctomycetes thriving in anoxic sediments.</title>
        <authorList>
            <person name="Spring S."/>
            <person name="Bunk B."/>
            <person name="Sproer C."/>
        </authorList>
    </citation>
    <scope>NUCLEOTIDE SEQUENCE [LARGE SCALE GENOMIC DNA]</scope>
    <source>
        <strain evidence="3">SM-Chi-D1</strain>
    </source>
</reference>
<accession>A0A1Q2ME09</accession>
<keyword evidence="3" id="KW-1185">Reference proteome</keyword>
<reference evidence="2" key="1">
    <citation type="submission" date="2017-02" db="EMBL/GenBank/DDBJ databases">
        <title>Comparative genomics and description of representatives of a novel lineage of planctomycetes thriving in anoxic sediments.</title>
        <authorList>
            <person name="Spring S."/>
            <person name="Bunk B."/>
            <person name="Sproer C."/>
            <person name="Klenk H.-P."/>
        </authorList>
    </citation>
    <scope>NUCLEOTIDE SEQUENCE [LARGE SCALE GENOMIC DNA]</scope>
    <source>
        <strain evidence="2">SM-Chi-D1</strain>
    </source>
</reference>